<evidence type="ECO:0000256" key="2">
    <source>
        <dbReference type="ARBA" id="ARBA00023002"/>
    </source>
</evidence>
<dbReference type="PANTHER" id="PTHR24321:SF8">
    <property type="entry name" value="ESTRADIOL 17-BETA-DEHYDROGENASE 8-RELATED"/>
    <property type="match status" value="1"/>
</dbReference>
<comment type="caution">
    <text evidence="3">The sequence shown here is derived from an EMBL/GenBank/DDBJ whole genome shotgun (WGS) entry which is preliminary data.</text>
</comment>
<protein>
    <submittedName>
        <fullName evidence="3">SDR family oxidoreductase</fullName>
    </submittedName>
</protein>
<sequence length="119" mass="12383">MSPGQHREWAKNNGGHAGAIYTASKHAVVGLTKNTGFMYAKQGIRCNAIAPGAVITNIASSMKNVNEFGLSRSKVVQGLIPRAGSAEEIAKVALFLASDDSSFLNGTVVTADAGWTSAF</sequence>
<organism evidence="3 4">
    <name type="scientific">Paenibacillus lignilyticus</name>
    <dbReference type="NCBI Taxonomy" id="1172615"/>
    <lineage>
        <taxon>Bacteria</taxon>
        <taxon>Bacillati</taxon>
        <taxon>Bacillota</taxon>
        <taxon>Bacilli</taxon>
        <taxon>Bacillales</taxon>
        <taxon>Paenibacillaceae</taxon>
        <taxon>Paenibacillus</taxon>
    </lineage>
</organism>
<dbReference type="EMBL" id="JAGKSP010000002">
    <property type="protein sequence ID" value="MBP3962498.1"/>
    <property type="molecule type" value="Genomic_DNA"/>
</dbReference>
<evidence type="ECO:0000313" key="3">
    <source>
        <dbReference type="EMBL" id="MBP3962498.1"/>
    </source>
</evidence>
<dbReference type="InterPro" id="IPR036291">
    <property type="entry name" value="NAD(P)-bd_dom_sf"/>
</dbReference>
<dbReference type="CDD" id="cd05233">
    <property type="entry name" value="SDR_c"/>
    <property type="match status" value="1"/>
</dbReference>
<accession>A0ABS5C906</accession>
<evidence type="ECO:0000313" key="4">
    <source>
        <dbReference type="Proteomes" id="UP000673394"/>
    </source>
</evidence>
<keyword evidence="4" id="KW-1185">Reference proteome</keyword>
<dbReference type="PRINTS" id="PR00081">
    <property type="entry name" value="GDHRDH"/>
</dbReference>
<dbReference type="Proteomes" id="UP000673394">
    <property type="component" value="Unassembled WGS sequence"/>
</dbReference>
<proteinExistence type="inferred from homology"/>
<keyword evidence="2" id="KW-0560">Oxidoreductase</keyword>
<dbReference type="SUPFAM" id="SSF51735">
    <property type="entry name" value="NAD(P)-binding Rossmann-fold domains"/>
    <property type="match status" value="1"/>
</dbReference>
<gene>
    <name evidence="3" type="ORF">I8J30_07235</name>
</gene>
<comment type="similarity">
    <text evidence="1">Belongs to the short-chain dehydrogenases/reductases (SDR) family.</text>
</comment>
<evidence type="ECO:0000256" key="1">
    <source>
        <dbReference type="ARBA" id="ARBA00006484"/>
    </source>
</evidence>
<dbReference type="InterPro" id="IPR002347">
    <property type="entry name" value="SDR_fam"/>
</dbReference>
<dbReference type="Gene3D" id="3.40.50.720">
    <property type="entry name" value="NAD(P)-binding Rossmann-like Domain"/>
    <property type="match status" value="1"/>
</dbReference>
<dbReference type="Pfam" id="PF13561">
    <property type="entry name" value="adh_short_C2"/>
    <property type="match status" value="1"/>
</dbReference>
<dbReference type="PANTHER" id="PTHR24321">
    <property type="entry name" value="DEHYDROGENASES, SHORT CHAIN"/>
    <property type="match status" value="1"/>
</dbReference>
<reference evidence="3 4" key="1">
    <citation type="submission" date="2021-04" db="EMBL/GenBank/DDBJ databases">
        <title>Paenibacillus sp. DLE-14 whole genome sequence.</title>
        <authorList>
            <person name="Ham Y.J."/>
        </authorList>
    </citation>
    <scope>NUCLEOTIDE SEQUENCE [LARGE SCALE GENOMIC DNA]</scope>
    <source>
        <strain evidence="3 4">DLE-14</strain>
    </source>
</reference>
<name>A0ABS5C906_9BACL</name>